<dbReference type="PROSITE" id="PS00028">
    <property type="entry name" value="ZINC_FINGER_C2H2_1"/>
    <property type="match status" value="5"/>
</dbReference>
<dbReference type="GO" id="GO:1990837">
    <property type="term" value="F:sequence-specific double-stranded DNA binding"/>
    <property type="evidence" value="ECO:0007669"/>
    <property type="project" value="UniProtKB-ARBA"/>
</dbReference>
<feature type="domain" description="C2H2-type" evidence="10">
    <location>
        <begin position="289"/>
        <end position="316"/>
    </location>
</feature>
<keyword evidence="4" id="KW-0677">Repeat</keyword>
<reference evidence="11" key="2">
    <citation type="submission" date="2025-08" db="UniProtKB">
        <authorList>
            <consortium name="Ensembl"/>
        </authorList>
    </citation>
    <scope>IDENTIFICATION</scope>
</reference>
<dbReference type="FunFam" id="3.30.160.60:FF:002343">
    <property type="entry name" value="Zinc finger protein 33A"/>
    <property type="match status" value="1"/>
</dbReference>
<evidence type="ECO:0000313" key="11">
    <source>
        <dbReference type="Ensembl" id="ENSENLP00000018184.1"/>
    </source>
</evidence>
<evidence type="ECO:0000256" key="3">
    <source>
        <dbReference type="ARBA" id="ARBA00022723"/>
    </source>
</evidence>
<dbReference type="GO" id="GO:0008270">
    <property type="term" value="F:zinc ion binding"/>
    <property type="evidence" value="ECO:0007669"/>
    <property type="project" value="UniProtKB-KW"/>
</dbReference>
<feature type="compositionally biased region" description="Basic and acidic residues" evidence="9">
    <location>
        <begin position="100"/>
        <end position="115"/>
    </location>
</feature>
<feature type="domain" description="C2H2-type" evidence="10">
    <location>
        <begin position="345"/>
        <end position="372"/>
    </location>
</feature>
<dbReference type="AlphaFoldDB" id="A0A665UG66"/>
<evidence type="ECO:0000256" key="2">
    <source>
        <dbReference type="ARBA" id="ARBA00006991"/>
    </source>
</evidence>
<dbReference type="FunFam" id="3.30.160.60:FF:001498">
    <property type="entry name" value="Zinc finger protein 404"/>
    <property type="match status" value="1"/>
</dbReference>
<dbReference type="PROSITE" id="PS50157">
    <property type="entry name" value="ZINC_FINGER_C2H2_2"/>
    <property type="match status" value="4"/>
</dbReference>
<dbReference type="SMART" id="SM00355">
    <property type="entry name" value="ZnF_C2H2"/>
    <property type="match status" value="6"/>
</dbReference>
<evidence type="ECO:0000259" key="10">
    <source>
        <dbReference type="PROSITE" id="PS50157"/>
    </source>
</evidence>
<keyword evidence="5 8" id="KW-0863">Zinc-finger</keyword>
<dbReference type="GO" id="GO:0000981">
    <property type="term" value="F:DNA-binding transcription factor activity, RNA polymerase II-specific"/>
    <property type="evidence" value="ECO:0007669"/>
    <property type="project" value="TreeGrafter"/>
</dbReference>
<dbReference type="PANTHER" id="PTHR24394:SF29">
    <property type="entry name" value="MYONEURIN"/>
    <property type="match status" value="1"/>
</dbReference>
<evidence type="ECO:0000256" key="6">
    <source>
        <dbReference type="ARBA" id="ARBA00022833"/>
    </source>
</evidence>
<comment type="similarity">
    <text evidence="2">Belongs to the krueppel C2H2-type zinc-finger protein family.</text>
</comment>
<feature type="compositionally biased region" description="Low complexity" evidence="9">
    <location>
        <begin position="68"/>
        <end position="82"/>
    </location>
</feature>
<keyword evidence="3" id="KW-0479">Metal-binding</keyword>
<dbReference type="InParanoid" id="A0A665UG66"/>
<dbReference type="FunFam" id="3.30.160.60:FF:000303">
    <property type="entry name" value="Zinc finger protein 41"/>
    <property type="match status" value="1"/>
</dbReference>
<reference evidence="11" key="3">
    <citation type="submission" date="2025-09" db="UniProtKB">
        <authorList>
            <consortium name="Ensembl"/>
        </authorList>
    </citation>
    <scope>IDENTIFICATION</scope>
</reference>
<accession>A0A665UG66</accession>
<name>A0A665UG66_ECHNA</name>
<reference evidence="11" key="1">
    <citation type="submission" date="2021-04" db="EMBL/GenBank/DDBJ databases">
        <authorList>
            <consortium name="Wellcome Sanger Institute Data Sharing"/>
        </authorList>
    </citation>
    <scope>NUCLEOTIDE SEQUENCE [LARGE SCALE GENOMIC DNA]</scope>
</reference>
<feature type="region of interest" description="Disordered" evidence="9">
    <location>
        <begin position="68"/>
        <end position="122"/>
    </location>
</feature>
<keyword evidence="6" id="KW-0862">Zinc</keyword>
<dbReference type="InterPro" id="IPR036236">
    <property type="entry name" value="Znf_C2H2_sf"/>
</dbReference>
<evidence type="ECO:0000256" key="8">
    <source>
        <dbReference type="PROSITE-ProRule" id="PRU00042"/>
    </source>
</evidence>
<dbReference type="InterPro" id="IPR013087">
    <property type="entry name" value="Znf_C2H2_type"/>
</dbReference>
<comment type="subcellular location">
    <subcellularLocation>
        <location evidence="1">Nucleus</location>
    </subcellularLocation>
</comment>
<feature type="domain" description="C2H2-type" evidence="10">
    <location>
        <begin position="317"/>
        <end position="344"/>
    </location>
</feature>
<keyword evidence="7" id="KW-0539">Nucleus</keyword>
<dbReference type="Pfam" id="PF00096">
    <property type="entry name" value="zf-C2H2"/>
    <property type="match status" value="4"/>
</dbReference>
<dbReference type="GO" id="GO:0005634">
    <property type="term" value="C:nucleus"/>
    <property type="evidence" value="ECO:0007669"/>
    <property type="project" value="UniProtKB-SubCell"/>
</dbReference>
<evidence type="ECO:0000256" key="7">
    <source>
        <dbReference type="ARBA" id="ARBA00023242"/>
    </source>
</evidence>
<dbReference type="PANTHER" id="PTHR24394">
    <property type="entry name" value="ZINC FINGER PROTEIN"/>
    <property type="match status" value="1"/>
</dbReference>
<dbReference type="Gene3D" id="3.30.160.60">
    <property type="entry name" value="Classic Zinc Finger"/>
    <property type="match status" value="4"/>
</dbReference>
<evidence type="ECO:0000256" key="9">
    <source>
        <dbReference type="SAM" id="MobiDB-lite"/>
    </source>
</evidence>
<feature type="domain" description="C2H2-type" evidence="10">
    <location>
        <begin position="213"/>
        <end position="240"/>
    </location>
</feature>
<proteinExistence type="inferred from homology"/>
<gene>
    <name evidence="11" type="primary">LOC115059616</name>
</gene>
<evidence type="ECO:0000256" key="4">
    <source>
        <dbReference type="ARBA" id="ARBA00022737"/>
    </source>
</evidence>
<organism evidence="11 12">
    <name type="scientific">Echeneis naucrates</name>
    <name type="common">Live sharksucker</name>
    <dbReference type="NCBI Taxonomy" id="173247"/>
    <lineage>
        <taxon>Eukaryota</taxon>
        <taxon>Metazoa</taxon>
        <taxon>Chordata</taxon>
        <taxon>Craniata</taxon>
        <taxon>Vertebrata</taxon>
        <taxon>Euteleostomi</taxon>
        <taxon>Actinopterygii</taxon>
        <taxon>Neopterygii</taxon>
        <taxon>Teleostei</taxon>
        <taxon>Neoteleostei</taxon>
        <taxon>Acanthomorphata</taxon>
        <taxon>Carangaria</taxon>
        <taxon>Carangiformes</taxon>
        <taxon>Echeneidae</taxon>
        <taxon>Echeneis</taxon>
    </lineage>
</organism>
<dbReference type="Proteomes" id="UP000472264">
    <property type="component" value="Chromosome 19"/>
</dbReference>
<evidence type="ECO:0000256" key="5">
    <source>
        <dbReference type="ARBA" id="ARBA00022771"/>
    </source>
</evidence>
<evidence type="ECO:0000256" key="1">
    <source>
        <dbReference type="ARBA" id="ARBA00004123"/>
    </source>
</evidence>
<evidence type="ECO:0000313" key="12">
    <source>
        <dbReference type="Proteomes" id="UP000472264"/>
    </source>
</evidence>
<sequence>MSPEQQRAVMQERLLAVADEIFRILEMMMKEYKADISHYDIHRKQELLDFTETTGTLFIKFLPTISDSPEQSSSSGQVQETSHPPQLKDAATETEPEFIQDEHSDRDRTQSEEGGSRLLLPADQQVLSAGSEDDDSCEELNDKLCRSNRRGTLERQSQSADSWEMCRRSGRKEKKLLGKVQSVGRSCCRVCGKFFRYKRSFLKHVLKHEQSAGLCGVCGKHLDSDESLKLHLQTHNEENSCRDQTDNKETKAEGSDQRKTKIPTCKVCGRPFCYRASLRLHLQTYIRTNDCEVCGKHFDGHKQLEMHMRTHTGEKPYICSVCGKAFAQNGNLMGHMRVHTGERPYVCSMCGQSFSFKEYMMAHMRIHTGEKPCEGEKKKKKITSELRRQPADESLKTIFFSLQN</sequence>
<protein>
    <recommendedName>
        <fullName evidence="10">C2H2-type domain-containing protein</fullName>
    </recommendedName>
</protein>
<dbReference type="Ensembl" id="ENSENLT00000018877.1">
    <property type="protein sequence ID" value="ENSENLP00000018184.1"/>
    <property type="gene ID" value="ENSENLG00000008370.1"/>
</dbReference>
<dbReference type="SUPFAM" id="SSF57667">
    <property type="entry name" value="beta-beta-alpha zinc fingers"/>
    <property type="match status" value="4"/>
</dbReference>
<keyword evidence="12" id="KW-1185">Reference proteome</keyword>